<sequence length="62" mass="7261">MVDHNLPLTFDDLIALVFFVILNCLIIRFLVKSIAYCRPPYPAKVFNVNRKKKSEKNDCIYV</sequence>
<reference evidence="1 2" key="1">
    <citation type="submission" date="2018-11" db="EMBL/GenBank/DDBJ databases">
        <authorList>
            <consortium name="Pathogen Informatics"/>
        </authorList>
    </citation>
    <scope>NUCLEOTIDE SEQUENCE [LARGE SCALE GENOMIC DNA]</scope>
    <source>
        <strain evidence="1 2">Zambia</strain>
    </source>
</reference>
<dbReference type="Proteomes" id="UP000277204">
    <property type="component" value="Unassembled WGS sequence"/>
</dbReference>
<accession>A0A183M7G2</accession>
<dbReference type="AlphaFoldDB" id="A0A183M7G2"/>
<organism evidence="1 2">
    <name type="scientific">Schistosoma margrebowiei</name>
    <dbReference type="NCBI Taxonomy" id="48269"/>
    <lineage>
        <taxon>Eukaryota</taxon>
        <taxon>Metazoa</taxon>
        <taxon>Spiralia</taxon>
        <taxon>Lophotrochozoa</taxon>
        <taxon>Platyhelminthes</taxon>
        <taxon>Trematoda</taxon>
        <taxon>Digenea</taxon>
        <taxon>Strigeidida</taxon>
        <taxon>Schistosomatoidea</taxon>
        <taxon>Schistosomatidae</taxon>
        <taxon>Schistosoma</taxon>
    </lineage>
</organism>
<name>A0A183M7G2_9TREM</name>
<gene>
    <name evidence="1" type="ORF">SMRZ_LOCUS11987</name>
</gene>
<keyword evidence="2" id="KW-1185">Reference proteome</keyword>
<dbReference type="EMBL" id="UZAI01007144">
    <property type="protein sequence ID" value="VDO98086.1"/>
    <property type="molecule type" value="Genomic_DNA"/>
</dbReference>
<evidence type="ECO:0000313" key="1">
    <source>
        <dbReference type="EMBL" id="VDO98086.1"/>
    </source>
</evidence>
<evidence type="ECO:0000313" key="2">
    <source>
        <dbReference type="Proteomes" id="UP000277204"/>
    </source>
</evidence>
<protein>
    <submittedName>
        <fullName evidence="1">Uncharacterized protein</fullName>
    </submittedName>
</protein>
<proteinExistence type="predicted"/>